<evidence type="ECO:0000256" key="1">
    <source>
        <dbReference type="SAM" id="MobiDB-lite"/>
    </source>
</evidence>
<dbReference type="InterPro" id="IPR009060">
    <property type="entry name" value="UBA-like_sf"/>
</dbReference>
<feature type="domain" description="UBA" evidence="2">
    <location>
        <begin position="124"/>
        <end position="167"/>
    </location>
</feature>
<dbReference type="VEuPathDB" id="FungiDB:H257_00355"/>
<dbReference type="CDD" id="cd14281">
    <property type="entry name" value="UBA2_Rad23_like"/>
    <property type="match status" value="1"/>
</dbReference>
<evidence type="ECO:0000313" key="3">
    <source>
        <dbReference type="EMBL" id="ETV88903.1"/>
    </source>
</evidence>
<protein>
    <recommendedName>
        <fullName evidence="2">UBA domain-containing protein</fullName>
    </recommendedName>
</protein>
<dbReference type="InterPro" id="IPR015940">
    <property type="entry name" value="UBA"/>
</dbReference>
<dbReference type="AlphaFoldDB" id="W4HCP5"/>
<dbReference type="EMBL" id="KI913114">
    <property type="protein sequence ID" value="ETV88903.1"/>
    <property type="molecule type" value="Genomic_DNA"/>
</dbReference>
<dbReference type="CDD" id="cd14270">
    <property type="entry name" value="UBA"/>
    <property type="match status" value="1"/>
</dbReference>
<evidence type="ECO:0000259" key="2">
    <source>
        <dbReference type="PROSITE" id="PS50030"/>
    </source>
</evidence>
<feature type="domain" description="UBA" evidence="2">
    <location>
        <begin position="268"/>
        <end position="310"/>
    </location>
</feature>
<organism evidence="3">
    <name type="scientific">Aphanomyces astaci</name>
    <name type="common">Crayfish plague agent</name>
    <dbReference type="NCBI Taxonomy" id="112090"/>
    <lineage>
        <taxon>Eukaryota</taxon>
        <taxon>Sar</taxon>
        <taxon>Stramenopiles</taxon>
        <taxon>Oomycota</taxon>
        <taxon>Saprolegniomycetes</taxon>
        <taxon>Saprolegniales</taxon>
        <taxon>Verrucalvaceae</taxon>
        <taxon>Aphanomyces</taxon>
    </lineage>
</organism>
<reference evidence="3" key="1">
    <citation type="submission" date="2013-12" db="EMBL/GenBank/DDBJ databases">
        <title>The Genome Sequence of Aphanomyces astaci APO3.</title>
        <authorList>
            <consortium name="The Broad Institute Genomics Platform"/>
            <person name="Russ C."/>
            <person name="Tyler B."/>
            <person name="van West P."/>
            <person name="Dieguez-Uribeondo J."/>
            <person name="Young S.K."/>
            <person name="Zeng Q."/>
            <person name="Gargeya S."/>
            <person name="Fitzgerald M."/>
            <person name="Abouelleil A."/>
            <person name="Alvarado L."/>
            <person name="Chapman S.B."/>
            <person name="Gainer-Dewar J."/>
            <person name="Goldberg J."/>
            <person name="Griggs A."/>
            <person name="Gujja S."/>
            <person name="Hansen M."/>
            <person name="Howarth C."/>
            <person name="Imamovic A."/>
            <person name="Ireland A."/>
            <person name="Larimer J."/>
            <person name="McCowan C."/>
            <person name="Murphy C."/>
            <person name="Pearson M."/>
            <person name="Poon T.W."/>
            <person name="Priest M."/>
            <person name="Roberts A."/>
            <person name="Saif S."/>
            <person name="Shea T."/>
            <person name="Sykes S."/>
            <person name="Wortman J."/>
            <person name="Nusbaum C."/>
            <person name="Birren B."/>
        </authorList>
    </citation>
    <scope>NUCLEOTIDE SEQUENCE [LARGE SCALE GENOMIC DNA]</scope>
    <source>
        <strain evidence="3">APO3</strain>
    </source>
</reference>
<dbReference type="RefSeq" id="XP_009821303.1">
    <property type="nucleotide sequence ID" value="XM_009823001.1"/>
</dbReference>
<dbReference type="Gene3D" id="1.10.8.10">
    <property type="entry name" value="DNA helicase RuvA subunit, C-terminal domain"/>
    <property type="match status" value="2"/>
</dbReference>
<dbReference type="GeneID" id="20802351"/>
<feature type="compositionally biased region" description="Basic and acidic residues" evidence="1">
    <location>
        <begin position="220"/>
        <end position="236"/>
    </location>
</feature>
<sequence length="312" mass="34288">MAISIKVVVLGNVPRAAPPQAASGKKKKKRPLDQSQSSHINMEFHMHIELAWTVMRLKEAICTHLHRDLHGTADSLRPEHQCIAVNGALVCDADSLGTILLDTRTVVCAIDCTESTRSDASSSRPGERHGASLDQLRSMGFSTKRSLEALDVSKNSLEGAVAFLTEGIRIDPSSSHEVTDVHLAEVAMTKPYYLHTAIQSCNPDHLVDISLDRMTTAMQRRHEQDQQQHSDEHDIVDVGNDSEGEETKDNDMVVGTDGMYNESFSLVDINAQEIALEQLQALGVSREDAYNAYVACERNENAAANLLFEAMP</sequence>
<feature type="region of interest" description="Disordered" evidence="1">
    <location>
        <begin position="218"/>
        <end position="253"/>
    </location>
</feature>
<proteinExistence type="predicted"/>
<dbReference type="OrthoDB" id="419317at2759"/>
<gene>
    <name evidence="3" type="ORF">H257_00355</name>
</gene>
<dbReference type="PROSITE" id="PS50030">
    <property type="entry name" value="UBA"/>
    <property type="match status" value="2"/>
</dbReference>
<dbReference type="STRING" id="112090.W4HCP5"/>
<accession>W4HCP5</accession>
<dbReference type="SUPFAM" id="SSF46934">
    <property type="entry name" value="UBA-like"/>
    <property type="match status" value="2"/>
</dbReference>
<feature type="region of interest" description="Disordered" evidence="1">
    <location>
        <begin position="16"/>
        <end position="38"/>
    </location>
</feature>
<name>W4HCP5_APHAT</name>
<dbReference type="SMART" id="SM00165">
    <property type="entry name" value="UBA"/>
    <property type="match status" value="2"/>
</dbReference>